<dbReference type="Gramene" id="TVU02489">
    <property type="protein sequence ID" value="TVU02489"/>
    <property type="gene ID" value="EJB05_52010"/>
</dbReference>
<gene>
    <name evidence="2" type="ORF">EJB05_52010</name>
</gene>
<name>A0A5J9SU56_9POAL</name>
<accession>A0A5J9SU56</accession>
<evidence type="ECO:0000313" key="3">
    <source>
        <dbReference type="Proteomes" id="UP000324897"/>
    </source>
</evidence>
<feature type="non-terminal residue" evidence="2">
    <location>
        <position position="1"/>
    </location>
</feature>
<dbReference type="PANTHER" id="PTHR33075:SF7">
    <property type="entry name" value="OS02G0303350 PROTEIN"/>
    <property type="match status" value="1"/>
</dbReference>
<evidence type="ECO:0000256" key="1">
    <source>
        <dbReference type="SAM" id="MobiDB-lite"/>
    </source>
</evidence>
<feature type="region of interest" description="Disordered" evidence="1">
    <location>
        <begin position="408"/>
        <end position="436"/>
    </location>
</feature>
<dbReference type="AlphaFoldDB" id="A0A5J9SU56"/>
<dbReference type="PANTHER" id="PTHR33075">
    <property type="entry name" value="OS02G0499800 PROTEIN"/>
    <property type="match status" value="1"/>
</dbReference>
<keyword evidence="3" id="KW-1185">Reference proteome</keyword>
<sequence length="522" mass="57571">MGRQGRVHGCTGPSTSTAGFARNRPWTRPSFATFTTALPTAAPSIENAISTFGRLISWESDYGHLSRLLLRVRVIDLVKIPEFIVFTEGEGFQGHSWAVQVEILQEMIGVEPADEAPFPAAGGGLNPFYDFFGFGQAAQNPPPFQGDQVNNEDPPQNAANWGQWVNLCIQQDNPAPNQVINLNEAPDDIEAQMMHVDVVNDGDAINEADDQEDPEPGEAFIELNDFVQNLDNDAGEQNAEKQEQESFNLSDNSGLSELSINQELNLNELAHEGEQEGDMIPALPDNQPEDGPFMPEDLDVTLKKLQIIDAYEADPVFEAFTHHEDVEPWVPKVNADNAWDIIKAGCPPGLTLNYTMPHACPLSNGLLCNSKEITQFISDDINDPKTPPISPRHKGISPMSRKIISSKKHISTPPVDTSGVRRSERLKKKSKGFKTDSCTDRRCVTFTAEPPNLTPSIIRNLGETFCKIKPVALSENALTKTSKTKSVIGDGKKKAKKTGQIKTLKNKNQNNEDKTKKKPKRK</sequence>
<comment type="caution">
    <text evidence="2">The sequence shown here is derived from an EMBL/GenBank/DDBJ whole genome shotgun (WGS) entry which is preliminary data.</text>
</comment>
<dbReference type="Proteomes" id="UP000324897">
    <property type="component" value="Unassembled WGS sequence"/>
</dbReference>
<proteinExistence type="predicted"/>
<protein>
    <submittedName>
        <fullName evidence="2">Uncharacterized protein</fullName>
    </submittedName>
</protein>
<evidence type="ECO:0000313" key="2">
    <source>
        <dbReference type="EMBL" id="TVU02489.1"/>
    </source>
</evidence>
<dbReference type="EMBL" id="RWGY01000319">
    <property type="protein sequence ID" value="TVU02489.1"/>
    <property type="molecule type" value="Genomic_DNA"/>
</dbReference>
<feature type="region of interest" description="Disordered" evidence="1">
    <location>
        <begin position="1"/>
        <end position="24"/>
    </location>
</feature>
<feature type="region of interest" description="Disordered" evidence="1">
    <location>
        <begin position="480"/>
        <end position="522"/>
    </location>
</feature>
<reference evidence="2 3" key="1">
    <citation type="journal article" date="2019" name="Sci. Rep.">
        <title>A high-quality genome of Eragrostis curvula grass provides insights into Poaceae evolution and supports new strategies to enhance forage quality.</title>
        <authorList>
            <person name="Carballo J."/>
            <person name="Santos B.A.C.M."/>
            <person name="Zappacosta D."/>
            <person name="Garbus I."/>
            <person name="Selva J.P."/>
            <person name="Gallo C.A."/>
            <person name="Diaz A."/>
            <person name="Albertini E."/>
            <person name="Caccamo M."/>
            <person name="Echenique V."/>
        </authorList>
    </citation>
    <scope>NUCLEOTIDE SEQUENCE [LARGE SCALE GENOMIC DNA]</scope>
    <source>
        <strain evidence="3">cv. Victoria</strain>
        <tissue evidence="2">Leaf</tissue>
    </source>
</reference>
<organism evidence="2 3">
    <name type="scientific">Eragrostis curvula</name>
    <name type="common">weeping love grass</name>
    <dbReference type="NCBI Taxonomy" id="38414"/>
    <lineage>
        <taxon>Eukaryota</taxon>
        <taxon>Viridiplantae</taxon>
        <taxon>Streptophyta</taxon>
        <taxon>Embryophyta</taxon>
        <taxon>Tracheophyta</taxon>
        <taxon>Spermatophyta</taxon>
        <taxon>Magnoliopsida</taxon>
        <taxon>Liliopsida</taxon>
        <taxon>Poales</taxon>
        <taxon>Poaceae</taxon>
        <taxon>PACMAD clade</taxon>
        <taxon>Chloridoideae</taxon>
        <taxon>Eragrostideae</taxon>
        <taxon>Eragrostidinae</taxon>
        <taxon>Eragrostis</taxon>
    </lineage>
</organism>